<dbReference type="GeneID" id="26648641"/>
<dbReference type="RefSeq" id="YP_009218191.1">
    <property type="nucleotide sequence ID" value="NC_029008.1"/>
</dbReference>
<dbReference type="Proteomes" id="UP000203057">
    <property type="component" value="Segment"/>
</dbReference>
<organism evidence="1 2">
    <name type="scientific">Bacillus phage phi4J1</name>
    <dbReference type="NCBI Taxonomy" id="1643326"/>
    <lineage>
        <taxon>Viruses</taxon>
        <taxon>Duplodnaviria</taxon>
        <taxon>Heunggongvirae</taxon>
        <taxon>Uroviricota</taxon>
        <taxon>Caudoviricetes</taxon>
        <taxon>Rockvillevirus</taxon>
        <taxon>Rockvillevirus phi4J1</taxon>
    </lineage>
</organism>
<reference evidence="1 2" key="1">
    <citation type="submission" date="2015-10" db="EMBL/GenBank/DDBJ databases">
        <title>Whole Genome sequencing of Bacillus ACT Group Temperature Bacteriophages.</title>
        <authorList>
            <person name="Fouts D.E."/>
            <person name="Rasko D.A."/>
            <person name="Cer R.R."/>
            <person name="Jiang L."/>
            <person name="Fedorova N.B."/>
            <person name="Shvartsbeyn A."/>
            <person name="Read T.D."/>
            <person name="Gill S.R."/>
            <person name="Klumpp J."/>
            <person name="Calendar R."/>
        </authorList>
    </citation>
    <scope>NUCLEOTIDE SEQUENCE [LARGE SCALE GENOMIC DNA]</scope>
</reference>
<keyword evidence="2" id="KW-1185">Reference proteome</keyword>
<sequence>MTERRLRIVLPLNRYSQYFGCRIAFVDRYRIIKDSYQDVCISSDVFLNRWCTCFNFYYMRINPFIK</sequence>
<proteinExistence type="predicted"/>
<dbReference type="KEGG" id="vg:26648641"/>
<evidence type="ECO:0000313" key="1">
    <source>
        <dbReference type="EMBL" id="ALO79849.1"/>
    </source>
</evidence>
<accession>A0A0S2MVE5</accession>
<name>A0A0S2MVE5_9CAUD</name>
<evidence type="ECO:0000313" key="2">
    <source>
        <dbReference type="Proteomes" id="UP000203057"/>
    </source>
</evidence>
<dbReference type="EMBL" id="KT970645">
    <property type="protein sequence ID" value="ALO79849.1"/>
    <property type="molecule type" value="Genomic_DNA"/>
</dbReference>
<protein>
    <submittedName>
        <fullName evidence="1">Uncharacterized protein</fullName>
    </submittedName>
</protein>
<gene>
    <name evidence="1" type="ORF">XO28_0058</name>
</gene>